<dbReference type="GeneID" id="119735860"/>
<accession>A0A914ANX2</accession>
<dbReference type="AlphaFoldDB" id="A0A914ANX2"/>
<evidence type="ECO:0008006" key="3">
    <source>
        <dbReference type="Google" id="ProtNLM"/>
    </source>
</evidence>
<dbReference type="Gene3D" id="2.60.120.260">
    <property type="entry name" value="Galactose-binding domain-like"/>
    <property type="match status" value="1"/>
</dbReference>
<organism evidence="1 2">
    <name type="scientific">Patiria miniata</name>
    <name type="common">Bat star</name>
    <name type="synonym">Asterina miniata</name>
    <dbReference type="NCBI Taxonomy" id="46514"/>
    <lineage>
        <taxon>Eukaryota</taxon>
        <taxon>Metazoa</taxon>
        <taxon>Echinodermata</taxon>
        <taxon>Eleutherozoa</taxon>
        <taxon>Asterozoa</taxon>
        <taxon>Asteroidea</taxon>
        <taxon>Valvatacea</taxon>
        <taxon>Valvatida</taxon>
        <taxon>Asterinidae</taxon>
        <taxon>Patiria</taxon>
    </lineage>
</organism>
<dbReference type="Proteomes" id="UP000887568">
    <property type="component" value="Unplaced"/>
</dbReference>
<dbReference type="SUPFAM" id="SSF49785">
    <property type="entry name" value="Galactose-binding domain-like"/>
    <property type="match status" value="1"/>
</dbReference>
<keyword evidence="2" id="KW-1185">Reference proteome</keyword>
<dbReference type="EnsemblMetazoa" id="XM_038209797.1">
    <property type="protein sequence ID" value="XP_038065725.1"/>
    <property type="gene ID" value="LOC119735860"/>
</dbReference>
<reference evidence="1" key="1">
    <citation type="submission" date="2022-11" db="UniProtKB">
        <authorList>
            <consortium name="EnsemblMetazoa"/>
        </authorList>
    </citation>
    <scope>IDENTIFICATION</scope>
</reference>
<evidence type="ECO:0000313" key="1">
    <source>
        <dbReference type="EnsemblMetazoa" id="XP_038065725.1"/>
    </source>
</evidence>
<protein>
    <recommendedName>
        <fullName evidence="3">Fucolectin tachylectin-4 pentraxin-1 domain-containing protein</fullName>
    </recommendedName>
</protein>
<sequence>MGRKSSHILNVLQPCKTYHNASIKMPRMLKSCISFNIKDVRFVIFLTQVCCLQRVSCDLQALSVIGKPASQSMGYYPAGNAVDNDINTFSHGADGGDPHPWWRVDLLNEHCLGEITVTTRQGCCGKKTK</sequence>
<dbReference type="OrthoDB" id="6153342at2759"/>
<name>A0A914ANX2_PATMI</name>
<dbReference type="Pfam" id="PF22633">
    <property type="entry name" value="F5_F8_type_C_2"/>
    <property type="match status" value="1"/>
</dbReference>
<proteinExistence type="predicted"/>
<dbReference type="InterPro" id="IPR008979">
    <property type="entry name" value="Galactose-bd-like_sf"/>
</dbReference>
<dbReference type="RefSeq" id="XP_038065725.1">
    <property type="nucleotide sequence ID" value="XM_038209797.1"/>
</dbReference>
<evidence type="ECO:0000313" key="2">
    <source>
        <dbReference type="Proteomes" id="UP000887568"/>
    </source>
</evidence>